<protein>
    <submittedName>
        <fullName evidence="3">Zinc-binding dehydrogenase</fullName>
    </submittedName>
</protein>
<comment type="caution">
    <text evidence="3">The sequence shown here is derived from an EMBL/GenBank/DDBJ whole genome shotgun (WGS) entry which is preliminary data.</text>
</comment>
<feature type="domain" description="Enoyl reductase (ER)" evidence="2">
    <location>
        <begin position="14"/>
        <end position="338"/>
    </location>
</feature>
<dbReference type="Pfam" id="PF08240">
    <property type="entry name" value="ADH_N"/>
    <property type="match status" value="1"/>
</dbReference>
<reference evidence="3" key="1">
    <citation type="submission" date="2023-06" db="EMBL/GenBank/DDBJ databases">
        <title>Cytophagales bacterium Strain LB-30, isolated from soil.</title>
        <authorList>
            <person name="Liu B."/>
        </authorList>
    </citation>
    <scope>NUCLEOTIDE SEQUENCE</scope>
    <source>
        <strain evidence="3">LB-30</strain>
    </source>
</reference>
<keyword evidence="4" id="KW-1185">Reference proteome</keyword>
<accession>A0ABT8F0Q0</accession>
<dbReference type="SMART" id="SM00829">
    <property type="entry name" value="PKS_ER"/>
    <property type="match status" value="1"/>
</dbReference>
<dbReference type="Pfam" id="PF00107">
    <property type="entry name" value="ADH_zinc_N"/>
    <property type="match status" value="1"/>
</dbReference>
<sequence length="342" mass="37831">MNTTRHAYRMPKAGNLRHLQKVEEALPAPHPHEVRIAVKAIGLNFADIFAILGLYSATPKGSFVPGLEYAGIVIQVGAEVSNLKVGDKVMGVTRFGGYTTHLNIDQRYAVPLPQDWSFAQGAAFPVQALTAYYALFNLGELEAGETVLIHSAAGGVGLLANRMAKKKGAYTIGSIGSEKKIALLKQEGYDDYIVRGKHFGQQLKETLKDRKLDLVLECIGGNVLMEGWKQLAPQGRLVVYGSARYGDGKDKPNFLRLLWLFLTRPKIDPQATIQENKAVLGFNLIWLYEKAELMHQIFDKIKALQLPVPYIGHTFSFEELPQALKLFQSGQTVGKVIVEIKD</sequence>
<evidence type="ECO:0000259" key="2">
    <source>
        <dbReference type="SMART" id="SM00829"/>
    </source>
</evidence>
<dbReference type="SUPFAM" id="SSF50129">
    <property type="entry name" value="GroES-like"/>
    <property type="match status" value="1"/>
</dbReference>
<dbReference type="InterPro" id="IPR020843">
    <property type="entry name" value="ER"/>
</dbReference>
<dbReference type="SUPFAM" id="SSF51735">
    <property type="entry name" value="NAD(P)-binding Rossmann-fold domains"/>
    <property type="match status" value="1"/>
</dbReference>
<proteinExistence type="predicted"/>
<dbReference type="InterPro" id="IPR013154">
    <property type="entry name" value="ADH-like_N"/>
</dbReference>
<dbReference type="InterPro" id="IPR036291">
    <property type="entry name" value="NAD(P)-bd_dom_sf"/>
</dbReference>
<dbReference type="RefSeq" id="WP_320002453.1">
    <property type="nucleotide sequence ID" value="NZ_JAUHJS010000001.1"/>
</dbReference>
<dbReference type="Gene3D" id="3.40.50.720">
    <property type="entry name" value="NAD(P)-binding Rossmann-like Domain"/>
    <property type="match status" value="1"/>
</dbReference>
<dbReference type="PANTHER" id="PTHR44054:SF1">
    <property type="entry name" value="SYNAPTIC VESICLE MEMBRANE PROTEIN VAT-1 HOMOLOG"/>
    <property type="match status" value="1"/>
</dbReference>
<organism evidence="3 4">
    <name type="scientific">Shiella aurantiaca</name>
    <dbReference type="NCBI Taxonomy" id="3058365"/>
    <lineage>
        <taxon>Bacteria</taxon>
        <taxon>Pseudomonadati</taxon>
        <taxon>Bacteroidota</taxon>
        <taxon>Cytophagia</taxon>
        <taxon>Cytophagales</taxon>
        <taxon>Shiellaceae</taxon>
        <taxon>Shiella</taxon>
    </lineage>
</organism>
<dbReference type="Proteomes" id="UP001168552">
    <property type="component" value="Unassembled WGS sequence"/>
</dbReference>
<dbReference type="PANTHER" id="PTHR44054">
    <property type="entry name" value="SYNAPTIC VESICLE MEMBRANE PROTEIN VAT-1 HOMOLOG-LIKE"/>
    <property type="match status" value="1"/>
</dbReference>
<dbReference type="EMBL" id="JAUHJS010000001">
    <property type="protein sequence ID" value="MDN4163924.1"/>
    <property type="molecule type" value="Genomic_DNA"/>
</dbReference>
<evidence type="ECO:0000313" key="3">
    <source>
        <dbReference type="EMBL" id="MDN4163924.1"/>
    </source>
</evidence>
<gene>
    <name evidence="3" type="ORF">QWY31_00345</name>
</gene>
<evidence type="ECO:0000313" key="4">
    <source>
        <dbReference type="Proteomes" id="UP001168552"/>
    </source>
</evidence>
<dbReference type="InterPro" id="IPR011032">
    <property type="entry name" value="GroES-like_sf"/>
</dbReference>
<evidence type="ECO:0000256" key="1">
    <source>
        <dbReference type="ARBA" id="ARBA00023002"/>
    </source>
</evidence>
<keyword evidence="1" id="KW-0560">Oxidoreductase</keyword>
<dbReference type="InterPro" id="IPR052100">
    <property type="entry name" value="SV-ATPase_mito-regulator"/>
</dbReference>
<name>A0ABT8F0Q0_9BACT</name>
<dbReference type="InterPro" id="IPR013149">
    <property type="entry name" value="ADH-like_C"/>
</dbReference>
<dbReference type="Gene3D" id="3.90.180.10">
    <property type="entry name" value="Medium-chain alcohol dehydrogenases, catalytic domain"/>
    <property type="match status" value="1"/>
</dbReference>